<feature type="region of interest" description="Disordered" evidence="1">
    <location>
        <begin position="233"/>
        <end position="257"/>
    </location>
</feature>
<feature type="domain" description="DUF2382" evidence="2">
    <location>
        <begin position="185"/>
        <end position="237"/>
    </location>
</feature>
<comment type="caution">
    <text evidence="3">The sequence shown here is derived from an EMBL/GenBank/DDBJ whole genome shotgun (WGS) entry which is preliminary data.</text>
</comment>
<dbReference type="InterPro" id="IPR052967">
    <property type="entry name" value="Stress_Response_Assoc"/>
</dbReference>
<dbReference type="InterPro" id="IPR019060">
    <property type="entry name" value="DUF2382"/>
</dbReference>
<gene>
    <name evidence="3" type="ORF">E2F48_15160</name>
</gene>
<proteinExistence type="predicted"/>
<organism evidence="3 4">
    <name type="scientific">Arthrobacter crusticola</name>
    <dbReference type="NCBI Taxonomy" id="2547960"/>
    <lineage>
        <taxon>Bacteria</taxon>
        <taxon>Bacillati</taxon>
        <taxon>Actinomycetota</taxon>
        <taxon>Actinomycetes</taxon>
        <taxon>Micrococcales</taxon>
        <taxon>Micrococcaceae</taxon>
        <taxon>Arthrobacter</taxon>
    </lineage>
</organism>
<reference evidence="3 4" key="1">
    <citation type="submission" date="2019-03" db="EMBL/GenBank/DDBJ databases">
        <title>Arthrobacter sp. nov., an bacterium isolated from biocrust in Mu Us Desert.</title>
        <authorList>
            <person name="Lixiong L."/>
        </authorList>
    </citation>
    <scope>NUCLEOTIDE SEQUENCE [LARGE SCALE GENOMIC DNA]</scope>
    <source>
        <strain evidence="3 4">SLN-3</strain>
    </source>
</reference>
<keyword evidence="4" id="KW-1185">Reference proteome</keyword>
<dbReference type="AlphaFoldDB" id="A0A4R5TPM9"/>
<evidence type="ECO:0000313" key="4">
    <source>
        <dbReference type="Proteomes" id="UP000295411"/>
    </source>
</evidence>
<evidence type="ECO:0000313" key="3">
    <source>
        <dbReference type="EMBL" id="TDK24108.1"/>
    </source>
</evidence>
<dbReference type="Gene3D" id="3.90.50.10">
    <property type="entry name" value="Photosynthetic Reaction Center, subunit H, domain 2"/>
    <property type="match status" value="1"/>
</dbReference>
<dbReference type="SUPFAM" id="SSF50346">
    <property type="entry name" value="PRC-barrel domain"/>
    <property type="match status" value="1"/>
</dbReference>
<evidence type="ECO:0000259" key="2">
    <source>
        <dbReference type="Pfam" id="PF09557"/>
    </source>
</evidence>
<evidence type="ECO:0000256" key="1">
    <source>
        <dbReference type="SAM" id="MobiDB-lite"/>
    </source>
</evidence>
<dbReference type="Pfam" id="PF09557">
    <property type="entry name" value="DUF2382"/>
    <property type="match status" value="2"/>
</dbReference>
<dbReference type="PANTHER" id="PTHR38463:SF1">
    <property type="entry name" value="STRESS RESPONSE PROTEIN YSNF"/>
    <property type="match status" value="1"/>
</dbReference>
<dbReference type="InterPro" id="IPR011033">
    <property type="entry name" value="PRC_barrel-like_sf"/>
</dbReference>
<dbReference type="EMBL" id="SMTK01000005">
    <property type="protein sequence ID" value="TDK24108.1"/>
    <property type="molecule type" value="Genomic_DNA"/>
</dbReference>
<dbReference type="GO" id="GO:0030077">
    <property type="term" value="C:plasma membrane light-harvesting complex"/>
    <property type="evidence" value="ECO:0007669"/>
    <property type="project" value="InterPro"/>
</dbReference>
<dbReference type="PANTHER" id="PTHR38463">
    <property type="entry name" value="STRESS RESPONSE PROTEIN YSNF"/>
    <property type="match status" value="1"/>
</dbReference>
<dbReference type="InterPro" id="IPR014747">
    <property type="entry name" value="Bac_photo_RC_H_C"/>
</dbReference>
<feature type="domain" description="DUF2382" evidence="2">
    <location>
        <begin position="260"/>
        <end position="330"/>
    </location>
</feature>
<accession>A0A4R5TPM9</accession>
<protein>
    <submittedName>
        <fullName evidence="3">DUF2382 domain-containing protein</fullName>
    </submittedName>
</protein>
<dbReference type="OrthoDB" id="3712018at2"/>
<dbReference type="Proteomes" id="UP000295411">
    <property type="component" value="Unassembled WGS sequence"/>
</dbReference>
<name>A0A4R5TPM9_9MICC</name>
<sequence>MPAVAAGVGRTPPCVIRRHRCGVAHRVLSMLGIWWGASEHKCIRHPGTSPLRKRDIMITQEQMKELISGGGNVLSTDGQVLGPLGRLYVDDATGRPTWVTVDTGVSAAESFVPLDGATALGGDVQVAYPRETVLAAPGMSQDGHLSQAEEKHLLRHYGLLPGVDEVSDDRSNEHSTSRLESDHVMIRSEEQLRAGTEIRETERVRLVKRIVTEEVTITVPVRREELSIERVPLDDVPGHRNGNGNGHTNGAASGGSYTYVERDEDTAVDRDDLYAAVGSAFSGDEVTIVLYQERPVVHTEIVAVERIHVLKEIITHEETLSGVVRKEVIEAESYDAPGRAEAAPRRAGG</sequence>
<dbReference type="GO" id="GO:0019684">
    <property type="term" value="P:photosynthesis, light reaction"/>
    <property type="evidence" value="ECO:0007669"/>
    <property type="project" value="InterPro"/>
</dbReference>